<comment type="caution">
    <text evidence="9">The sequence shown here is derived from an EMBL/GenBank/DDBJ whole genome shotgun (WGS) entry which is preliminary data.</text>
</comment>
<evidence type="ECO:0000256" key="1">
    <source>
        <dbReference type="ARBA" id="ARBA00007074"/>
    </source>
</evidence>
<feature type="region of interest" description="Disordered" evidence="6">
    <location>
        <begin position="229"/>
        <end position="266"/>
    </location>
</feature>
<dbReference type="InterPro" id="IPR038765">
    <property type="entry name" value="Papain-like_cys_pep_sf"/>
</dbReference>
<sequence>MASHRRPKPAGRARVSILTGLAAAAVALSAQSGAHADPAPTKDQVKEQVDQLNEQAEVATEKYNGAQAKQQELQKQVSDLQDKVARQQAVVTEAQGGLAEIAGEQYRTGGISQTVQLMLSASPDNFLNQADALNQAGSTQSGALKELQEQQRRLDQDRTETQAKLGELESTTQQLKTSKEDVQGKLAQAQQLLNTLTEQERQALRAAEEKAAAEAKAKADAAQAEAAKAAKAKADAERATRDTSRSDLSAPAAAAAPAAKPAAPAAPAANGSRAAAAIAAAASKLGAPYVYGATGPNSFDCSGLTGWAYAQAGVSLPRTSQDQANAGTRIGSDISQAQPGDLVIFYADRHHVGIYVGGGQVIHAPKPGASVRYESASNMPVNSIVRL</sequence>
<dbReference type="Pfam" id="PF00877">
    <property type="entry name" value="NLPC_P60"/>
    <property type="match status" value="1"/>
</dbReference>
<dbReference type="InterPro" id="IPR051794">
    <property type="entry name" value="PG_Endopeptidase_C40"/>
</dbReference>
<evidence type="ECO:0000256" key="3">
    <source>
        <dbReference type="ARBA" id="ARBA00022801"/>
    </source>
</evidence>
<keyword evidence="10" id="KW-1185">Reference proteome</keyword>
<evidence type="ECO:0000313" key="10">
    <source>
        <dbReference type="Proteomes" id="UP001595975"/>
    </source>
</evidence>
<name>A0ABW0WUZ4_9ACTN</name>
<feature type="compositionally biased region" description="Low complexity" evidence="6">
    <location>
        <begin position="250"/>
        <end position="266"/>
    </location>
</feature>
<feature type="chain" id="PRO_5047146866" evidence="7">
    <location>
        <begin position="37"/>
        <end position="387"/>
    </location>
</feature>
<dbReference type="Proteomes" id="UP001595975">
    <property type="component" value="Unassembled WGS sequence"/>
</dbReference>
<evidence type="ECO:0000256" key="4">
    <source>
        <dbReference type="ARBA" id="ARBA00022807"/>
    </source>
</evidence>
<evidence type="ECO:0000259" key="8">
    <source>
        <dbReference type="PROSITE" id="PS51935"/>
    </source>
</evidence>
<dbReference type="InterPro" id="IPR000064">
    <property type="entry name" value="NLP_P60_dom"/>
</dbReference>
<keyword evidence="7" id="KW-0732">Signal</keyword>
<feature type="region of interest" description="Disordered" evidence="6">
    <location>
        <begin position="137"/>
        <end position="176"/>
    </location>
</feature>
<gene>
    <name evidence="9" type="ORF">ACFP3U_03770</name>
</gene>
<dbReference type="EMBL" id="JBHSOF010000002">
    <property type="protein sequence ID" value="MFC5662097.1"/>
    <property type="molecule type" value="Genomic_DNA"/>
</dbReference>
<keyword evidence="2" id="KW-0645">Protease</keyword>
<feature type="compositionally biased region" description="Basic and acidic residues" evidence="6">
    <location>
        <begin position="146"/>
        <end position="161"/>
    </location>
</feature>
<comment type="similarity">
    <text evidence="1">Belongs to the peptidase C40 family.</text>
</comment>
<feature type="coiled-coil region" evidence="5">
    <location>
        <begin position="42"/>
        <end position="90"/>
    </location>
</feature>
<feature type="domain" description="NlpC/P60" evidence="8">
    <location>
        <begin position="271"/>
        <end position="387"/>
    </location>
</feature>
<dbReference type="PANTHER" id="PTHR47359:SF3">
    <property type="entry name" value="NLP_P60 DOMAIN-CONTAINING PROTEIN-RELATED"/>
    <property type="match status" value="1"/>
</dbReference>
<dbReference type="SUPFAM" id="SSF54001">
    <property type="entry name" value="Cysteine proteinases"/>
    <property type="match status" value="1"/>
</dbReference>
<dbReference type="Gene3D" id="3.90.1720.10">
    <property type="entry name" value="endopeptidase domain like (from Nostoc punctiforme)"/>
    <property type="match status" value="1"/>
</dbReference>
<evidence type="ECO:0000313" key="9">
    <source>
        <dbReference type="EMBL" id="MFC5662097.1"/>
    </source>
</evidence>
<evidence type="ECO:0000256" key="6">
    <source>
        <dbReference type="SAM" id="MobiDB-lite"/>
    </source>
</evidence>
<evidence type="ECO:0000256" key="5">
    <source>
        <dbReference type="SAM" id="Coils"/>
    </source>
</evidence>
<keyword evidence="3" id="KW-0378">Hydrolase</keyword>
<feature type="compositionally biased region" description="Basic and acidic residues" evidence="6">
    <location>
        <begin position="232"/>
        <end position="245"/>
    </location>
</feature>
<dbReference type="PANTHER" id="PTHR47359">
    <property type="entry name" value="PEPTIDOGLYCAN DL-ENDOPEPTIDASE CWLO"/>
    <property type="match status" value="1"/>
</dbReference>
<organism evidence="9 10">
    <name type="scientific">Kitasatospora misakiensis</name>
    <dbReference type="NCBI Taxonomy" id="67330"/>
    <lineage>
        <taxon>Bacteria</taxon>
        <taxon>Bacillati</taxon>
        <taxon>Actinomycetota</taxon>
        <taxon>Actinomycetes</taxon>
        <taxon>Kitasatosporales</taxon>
        <taxon>Streptomycetaceae</taxon>
        <taxon>Kitasatospora</taxon>
    </lineage>
</organism>
<accession>A0ABW0WUZ4</accession>
<keyword evidence="5" id="KW-0175">Coiled coil</keyword>
<protein>
    <submittedName>
        <fullName evidence="9">NlpC/P60 family protein</fullName>
    </submittedName>
</protein>
<reference evidence="10" key="1">
    <citation type="journal article" date="2019" name="Int. J. Syst. Evol. Microbiol.">
        <title>The Global Catalogue of Microorganisms (GCM) 10K type strain sequencing project: providing services to taxonomists for standard genome sequencing and annotation.</title>
        <authorList>
            <consortium name="The Broad Institute Genomics Platform"/>
            <consortium name="The Broad Institute Genome Sequencing Center for Infectious Disease"/>
            <person name="Wu L."/>
            <person name="Ma J."/>
        </authorList>
    </citation>
    <scope>NUCLEOTIDE SEQUENCE [LARGE SCALE GENOMIC DNA]</scope>
    <source>
        <strain evidence="10">CGMCC 4.1437</strain>
    </source>
</reference>
<dbReference type="Gene3D" id="6.10.250.3150">
    <property type="match status" value="1"/>
</dbReference>
<feature type="signal peptide" evidence="7">
    <location>
        <begin position="1"/>
        <end position="36"/>
    </location>
</feature>
<dbReference type="PROSITE" id="PS51935">
    <property type="entry name" value="NLPC_P60"/>
    <property type="match status" value="1"/>
</dbReference>
<evidence type="ECO:0000256" key="2">
    <source>
        <dbReference type="ARBA" id="ARBA00022670"/>
    </source>
</evidence>
<proteinExistence type="inferred from homology"/>
<keyword evidence="4" id="KW-0788">Thiol protease</keyword>
<evidence type="ECO:0000256" key="7">
    <source>
        <dbReference type="SAM" id="SignalP"/>
    </source>
</evidence>
<dbReference type="RefSeq" id="WP_380223679.1">
    <property type="nucleotide sequence ID" value="NZ_JBHSOF010000002.1"/>
</dbReference>